<evidence type="ECO:0000313" key="3">
    <source>
        <dbReference type="Proteomes" id="UP000245771"/>
    </source>
</evidence>
<evidence type="ECO:0000313" key="2">
    <source>
        <dbReference type="EMBL" id="PWN36365.1"/>
    </source>
</evidence>
<proteinExistence type="predicted"/>
<name>A0A316VLF0_9BASI</name>
<protein>
    <submittedName>
        <fullName evidence="2">Uncharacterized protein</fullName>
    </submittedName>
</protein>
<evidence type="ECO:0000256" key="1">
    <source>
        <dbReference type="SAM" id="SignalP"/>
    </source>
</evidence>
<dbReference type="Proteomes" id="UP000245771">
    <property type="component" value="Unassembled WGS sequence"/>
</dbReference>
<dbReference type="GeneID" id="37022725"/>
<feature type="chain" id="PRO_5016447983" evidence="1">
    <location>
        <begin position="24"/>
        <end position="157"/>
    </location>
</feature>
<reference evidence="2 3" key="1">
    <citation type="journal article" date="2018" name="Mol. Biol. Evol.">
        <title>Broad Genomic Sampling Reveals a Smut Pathogenic Ancestry of the Fungal Clade Ustilaginomycotina.</title>
        <authorList>
            <person name="Kijpornyongpan T."/>
            <person name="Mondo S.J."/>
            <person name="Barry K."/>
            <person name="Sandor L."/>
            <person name="Lee J."/>
            <person name="Lipzen A."/>
            <person name="Pangilinan J."/>
            <person name="LaButti K."/>
            <person name="Hainaut M."/>
            <person name="Henrissat B."/>
            <person name="Grigoriev I.V."/>
            <person name="Spatafora J.W."/>
            <person name="Aime M.C."/>
        </authorList>
    </citation>
    <scope>NUCLEOTIDE SEQUENCE [LARGE SCALE GENOMIC DNA]</scope>
    <source>
        <strain evidence="2 3">MCA 3882</strain>
    </source>
</reference>
<dbReference type="EMBL" id="KZ819603">
    <property type="protein sequence ID" value="PWN36365.1"/>
    <property type="molecule type" value="Genomic_DNA"/>
</dbReference>
<keyword evidence="3" id="KW-1185">Reference proteome</keyword>
<feature type="signal peptide" evidence="1">
    <location>
        <begin position="1"/>
        <end position="23"/>
    </location>
</feature>
<dbReference type="RefSeq" id="XP_025356667.1">
    <property type="nucleotide sequence ID" value="XM_025500944.1"/>
</dbReference>
<gene>
    <name evidence="2" type="ORF">FA14DRAFT_179723</name>
</gene>
<keyword evidence="1" id="KW-0732">Signal</keyword>
<organism evidence="2 3">
    <name type="scientific">Meira miltonrushii</name>
    <dbReference type="NCBI Taxonomy" id="1280837"/>
    <lineage>
        <taxon>Eukaryota</taxon>
        <taxon>Fungi</taxon>
        <taxon>Dikarya</taxon>
        <taxon>Basidiomycota</taxon>
        <taxon>Ustilaginomycotina</taxon>
        <taxon>Exobasidiomycetes</taxon>
        <taxon>Exobasidiales</taxon>
        <taxon>Brachybasidiaceae</taxon>
        <taxon>Meira</taxon>
    </lineage>
</organism>
<accession>A0A316VLF0</accession>
<dbReference type="AlphaFoldDB" id="A0A316VLF0"/>
<sequence length="157" mass="17932">MLPDMILLLTSLLVSLFAGLASAYPFQKSVCEGKERYEQCLPIPLEQDDSTWKPRVLDMIFPFAMRVTPGSWEEGGTIYASMCMFQNANPDKCYTVTTDQHDVNLMHRQAGYGDVLWENALLVPCQIPDQSRKATWYLKVTDHANYGLNHHWVNTTK</sequence>
<dbReference type="InParanoid" id="A0A316VLF0"/>